<dbReference type="Proteomes" id="UP000831796">
    <property type="component" value="Chromosome"/>
</dbReference>
<dbReference type="EMBL" id="CP095046">
    <property type="protein sequence ID" value="UOQ73720.1"/>
    <property type="molecule type" value="Genomic_DNA"/>
</dbReference>
<sequence>MDEHSIYFLRNRFRYASLPLREATLYVQRGADIRNWRLMLAFGLGLIGFGLWYAGLIVAFFRSDAGGRIYIEEIVVPVIPVLLGIFAVVMALRRGPVLRVQEASGASRTVSLRAVEKNGRLTRLLDFLQAQVPAGQLHVAAEVQQWQA</sequence>
<feature type="transmembrane region" description="Helical" evidence="1">
    <location>
        <begin position="38"/>
        <end position="62"/>
    </location>
</feature>
<name>A0A8T9QD07_9BACT</name>
<dbReference type="AlphaFoldDB" id="A0A8T9QD07"/>
<dbReference type="RefSeq" id="WP_244677070.1">
    <property type="nucleotide sequence ID" value="NZ_CP095046.1"/>
</dbReference>
<protein>
    <submittedName>
        <fullName evidence="2">Uncharacterized protein</fullName>
    </submittedName>
</protein>
<evidence type="ECO:0000313" key="2">
    <source>
        <dbReference type="EMBL" id="UOQ73720.1"/>
    </source>
</evidence>
<gene>
    <name evidence="2" type="ORF">MUN79_07315</name>
</gene>
<keyword evidence="1" id="KW-0812">Transmembrane</keyword>
<evidence type="ECO:0000256" key="1">
    <source>
        <dbReference type="SAM" id="Phobius"/>
    </source>
</evidence>
<keyword evidence="1" id="KW-1133">Transmembrane helix</keyword>
<organism evidence="2 3">
    <name type="scientific">Hymenobacter cellulosilyticus</name>
    <dbReference type="NCBI Taxonomy" id="2932248"/>
    <lineage>
        <taxon>Bacteria</taxon>
        <taxon>Pseudomonadati</taxon>
        <taxon>Bacteroidota</taxon>
        <taxon>Cytophagia</taxon>
        <taxon>Cytophagales</taxon>
        <taxon>Hymenobacteraceae</taxon>
        <taxon>Hymenobacter</taxon>
    </lineage>
</organism>
<feature type="transmembrane region" description="Helical" evidence="1">
    <location>
        <begin position="74"/>
        <end position="92"/>
    </location>
</feature>
<keyword evidence="3" id="KW-1185">Reference proteome</keyword>
<evidence type="ECO:0000313" key="3">
    <source>
        <dbReference type="Proteomes" id="UP000831796"/>
    </source>
</evidence>
<dbReference type="KEGG" id="hcu:MUN79_07315"/>
<accession>A0A8T9QD07</accession>
<proteinExistence type="predicted"/>
<keyword evidence="1" id="KW-0472">Membrane</keyword>
<reference evidence="2" key="1">
    <citation type="submission" date="2022-04" db="EMBL/GenBank/DDBJ databases">
        <title>Hymenobacter sp. isolated from the air.</title>
        <authorList>
            <person name="Won M."/>
            <person name="Lee C.-M."/>
            <person name="Woen H.-Y."/>
            <person name="Kwon S.-W."/>
        </authorList>
    </citation>
    <scope>NUCLEOTIDE SEQUENCE</scope>
    <source>
        <strain evidence="2">5116S-3</strain>
    </source>
</reference>